<reference evidence="2 3" key="1">
    <citation type="journal article" date="2024" name="Pathogens">
        <title>Characterization of a Novel Species of Legionella Isolated from a Healthcare Facility: Legionella resiliens sp. nov.</title>
        <authorList>
            <person name="Cristino S."/>
            <person name="Pascale M.R."/>
            <person name="Marino F."/>
            <person name="Derelitto C."/>
            <person name="Salaris S."/>
            <person name="Orsini M."/>
            <person name="Squarzoni S."/>
            <person name="Grottola A."/>
            <person name="Girolamini L."/>
        </authorList>
    </citation>
    <scope>NUCLEOTIDE SEQUENCE [LARGE SCALE GENOMIC DNA]</scope>
    <source>
        <strain evidence="2 3">8cVS16</strain>
    </source>
</reference>
<evidence type="ECO:0008006" key="4">
    <source>
        <dbReference type="Google" id="ProtNLM"/>
    </source>
</evidence>
<accession>A0ABS8X7Y1</accession>
<keyword evidence="3" id="KW-1185">Reference proteome</keyword>
<proteinExistence type="predicted"/>
<dbReference type="RefSeq" id="WP_232891302.1">
    <property type="nucleotide sequence ID" value="NZ_JAJSPM010000009.1"/>
</dbReference>
<feature type="coiled-coil region" evidence="1">
    <location>
        <begin position="16"/>
        <end position="43"/>
    </location>
</feature>
<evidence type="ECO:0000313" key="2">
    <source>
        <dbReference type="EMBL" id="MCE3533826.1"/>
    </source>
</evidence>
<dbReference type="EMBL" id="JAJTND010000006">
    <property type="protein sequence ID" value="MCE3533826.1"/>
    <property type="molecule type" value="Genomic_DNA"/>
</dbReference>
<evidence type="ECO:0000256" key="1">
    <source>
        <dbReference type="SAM" id="Coils"/>
    </source>
</evidence>
<sequence>MIEKRLADLEGDVQEVKLMQLELAEKSARLQLLIEQMEQQLNQCEHPVNSEAPAKANQGQLLSAYGIMKPPKQEAGSYEQNAGTYELLSVSSVL</sequence>
<gene>
    <name evidence="2" type="ORF">LXO92_15770</name>
</gene>
<evidence type="ECO:0000313" key="3">
    <source>
        <dbReference type="Proteomes" id="UP001320170"/>
    </source>
</evidence>
<protein>
    <recommendedName>
        <fullName evidence="4">Coiled-coil protein</fullName>
    </recommendedName>
</protein>
<organism evidence="2 3">
    <name type="scientific">Legionella resiliens</name>
    <dbReference type="NCBI Taxonomy" id="2905958"/>
    <lineage>
        <taxon>Bacteria</taxon>
        <taxon>Pseudomonadati</taxon>
        <taxon>Pseudomonadota</taxon>
        <taxon>Gammaproteobacteria</taxon>
        <taxon>Legionellales</taxon>
        <taxon>Legionellaceae</taxon>
        <taxon>Legionella</taxon>
    </lineage>
</organism>
<keyword evidence="1" id="KW-0175">Coiled coil</keyword>
<comment type="caution">
    <text evidence="2">The sequence shown here is derived from an EMBL/GenBank/DDBJ whole genome shotgun (WGS) entry which is preliminary data.</text>
</comment>
<dbReference type="Proteomes" id="UP001320170">
    <property type="component" value="Unassembled WGS sequence"/>
</dbReference>
<name>A0ABS8X7Y1_9GAMM</name>